<dbReference type="Gene3D" id="3.40.50.1820">
    <property type="entry name" value="alpha/beta hydrolase"/>
    <property type="match status" value="1"/>
</dbReference>
<evidence type="ECO:0000256" key="3">
    <source>
        <dbReference type="ARBA" id="ARBA00022448"/>
    </source>
</evidence>
<feature type="domain" description="Alpha/beta hydrolase fold-3" evidence="15">
    <location>
        <begin position="665"/>
        <end position="724"/>
    </location>
</feature>
<dbReference type="AlphaFoldDB" id="A0A8S1GUN7"/>
<feature type="domain" description="Alpha/beta hydrolase fold-3" evidence="15">
    <location>
        <begin position="454"/>
        <end position="607"/>
    </location>
</feature>
<evidence type="ECO:0000256" key="1">
    <source>
        <dbReference type="ARBA" id="ARBA00004141"/>
    </source>
</evidence>
<evidence type="ECO:0000256" key="9">
    <source>
        <dbReference type="ARBA" id="ARBA00023136"/>
    </source>
</evidence>
<evidence type="ECO:0000256" key="6">
    <source>
        <dbReference type="ARBA" id="ARBA00022989"/>
    </source>
</evidence>
<keyword evidence="12 13" id="KW-0407">Ion channel</keyword>
<comment type="subcellular location">
    <subcellularLocation>
        <location evidence="1">Membrane</location>
        <topology evidence="1">Multi-pass membrane protein</topology>
    </subcellularLocation>
</comment>
<keyword evidence="7" id="KW-0915">Sodium</keyword>
<dbReference type="PANTHER" id="PTHR11690:SF267">
    <property type="entry name" value="DEGENERIN MEC-10"/>
    <property type="match status" value="1"/>
</dbReference>
<dbReference type="PROSITE" id="PS01206">
    <property type="entry name" value="ASC"/>
    <property type="match status" value="1"/>
</dbReference>
<keyword evidence="17" id="KW-1185">Reference proteome</keyword>
<evidence type="ECO:0000256" key="10">
    <source>
        <dbReference type="ARBA" id="ARBA00023180"/>
    </source>
</evidence>
<organism evidence="16 17">
    <name type="scientific">Caenorhabditis auriculariae</name>
    <dbReference type="NCBI Taxonomy" id="2777116"/>
    <lineage>
        <taxon>Eukaryota</taxon>
        <taxon>Metazoa</taxon>
        <taxon>Ecdysozoa</taxon>
        <taxon>Nematoda</taxon>
        <taxon>Chromadorea</taxon>
        <taxon>Rhabditida</taxon>
        <taxon>Rhabditina</taxon>
        <taxon>Rhabditomorpha</taxon>
        <taxon>Rhabditoidea</taxon>
        <taxon>Rhabditidae</taxon>
        <taxon>Peloderinae</taxon>
        <taxon>Caenorhabditis</taxon>
    </lineage>
</organism>
<keyword evidence="3 13" id="KW-0813">Transport</keyword>
<keyword evidence="11 13" id="KW-0739">Sodium transport</keyword>
<dbReference type="InterPro" id="IPR029058">
    <property type="entry name" value="AB_hydrolase_fold"/>
</dbReference>
<comment type="similarity">
    <text evidence="2 13">Belongs to the amiloride-sensitive sodium channel (TC 1.A.6) family.</text>
</comment>
<evidence type="ECO:0000256" key="11">
    <source>
        <dbReference type="ARBA" id="ARBA00023201"/>
    </source>
</evidence>
<evidence type="ECO:0000259" key="15">
    <source>
        <dbReference type="Pfam" id="PF07859"/>
    </source>
</evidence>
<dbReference type="GO" id="GO:0005886">
    <property type="term" value="C:plasma membrane"/>
    <property type="evidence" value="ECO:0007669"/>
    <property type="project" value="TreeGrafter"/>
</dbReference>
<dbReference type="Gene3D" id="1.10.287.770">
    <property type="entry name" value="YojJ-like"/>
    <property type="match status" value="1"/>
</dbReference>
<dbReference type="PANTHER" id="PTHR11690">
    <property type="entry name" value="AMILORIDE-SENSITIVE SODIUM CHANNEL-RELATED"/>
    <property type="match status" value="1"/>
</dbReference>
<dbReference type="GO" id="GO:0016787">
    <property type="term" value="F:hydrolase activity"/>
    <property type="evidence" value="ECO:0007669"/>
    <property type="project" value="InterPro"/>
</dbReference>
<dbReference type="PRINTS" id="PR01078">
    <property type="entry name" value="AMINACHANNEL"/>
</dbReference>
<keyword evidence="8 13" id="KW-0406">Ion transport</keyword>
<evidence type="ECO:0000313" key="16">
    <source>
        <dbReference type="EMBL" id="CAD6187406.1"/>
    </source>
</evidence>
<keyword evidence="9 14" id="KW-0472">Membrane</keyword>
<keyword evidence="6 14" id="KW-1133">Transmembrane helix</keyword>
<name>A0A8S1GUN7_9PELO</name>
<dbReference type="FunFam" id="1.10.287.770:FF:000001">
    <property type="entry name" value="Acid-sensing ion channel subunit 1"/>
    <property type="match status" value="1"/>
</dbReference>
<keyword evidence="10" id="KW-0325">Glycoprotein</keyword>
<evidence type="ECO:0000313" key="17">
    <source>
        <dbReference type="Proteomes" id="UP000835052"/>
    </source>
</evidence>
<accession>A0A8S1GUN7</accession>
<keyword evidence="5 13" id="KW-0812">Transmembrane</keyword>
<dbReference type="InterPro" id="IPR020903">
    <property type="entry name" value="ENaC_CS"/>
</dbReference>
<dbReference type="InterPro" id="IPR013094">
    <property type="entry name" value="AB_hydrolase_3"/>
</dbReference>
<sequence length="747" mass="84877">MSQAKHNLIHKCSFNGKPCDIDKDFELVADPTFGNCFVFNHDRKEQKSSLRAGPQYGLRVMLYVNASDYLPTSEAVGIRLTIHDKEDFPFPDTFGYSAPTGYISSFGMRMKKMSRLPAPYGDCIESGATSNYIYKGYAYSTEGCYRTCFQELIIDRCGCSDPRFPTIGETMPCEVFNKAHRDCLEKHTHEVSEVHSSFKCRCQQPCNQTVYTTSYSEAIWPSQALNISLGHCEKTPEECNEEYQDDAAMLEVFYEALNFEVLTESEAYGIVKMMADFGGHLGLWSGVSVMTICEFVCLWCCDFRGGGAFLHRDTEEGFREERQVQKLDNKSCRRAGQRFDPVAMLTEWLYWLLIFLFFSGSLFLLHIPLPHDIADRKKLTVAEFLLRIFNEYVGDMLESVCGPERRNKLTRHVVAAGFILPQLPPDNIERKVCKLGGVKVITYNPESKKSDGVLVFIHGGGWATGRAKFYDSIMYELVNRLGVCAVSVEYRLAPENPYPAGLDDCEAVIWHLYRIGCEGLSFDKEKIVVVGDSAGGNLVAAVCQRIARQNEKFVKAQILIYPVIHVFNFSSPSYQEYYQKYGGTGLLNPRQMARWILFYLGIPATQDNIKKVTHNQHLEESYENSAKFEEMLGLETLPDEFTEHYIPPKRRAVDNELAKNFTKLGTNPEVSPIFGVTSDLPPALVITAGYDVLRDEGVQYVTRLRKFGVPTEWKHFPQGFHGLFNMPHSEEKNKMMIEVVNFAQKHV</sequence>
<dbReference type="Pfam" id="PF07859">
    <property type="entry name" value="Abhydrolase_3"/>
    <property type="match status" value="2"/>
</dbReference>
<evidence type="ECO:0000256" key="7">
    <source>
        <dbReference type="ARBA" id="ARBA00023053"/>
    </source>
</evidence>
<evidence type="ECO:0000256" key="2">
    <source>
        <dbReference type="ARBA" id="ARBA00007193"/>
    </source>
</evidence>
<evidence type="ECO:0000256" key="13">
    <source>
        <dbReference type="RuleBase" id="RU000679"/>
    </source>
</evidence>
<evidence type="ECO:0000256" key="14">
    <source>
        <dbReference type="SAM" id="Phobius"/>
    </source>
</evidence>
<feature type="transmembrane region" description="Helical" evidence="14">
    <location>
        <begin position="348"/>
        <end position="369"/>
    </location>
</feature>
<dbReference type="InterPro" id="IPR001873">
    <property type="entry name" value="ENaC"/>
</dbReference>
<dbReference type="Pfam" id="PF00858">
    <property type="entry name" value="ASC"/>
    <property type="match status" value="1"/>
</dbReference>
<gene>
    <name evidence="16" type="ORF">CAUJ_LOCUS3325</name>
</gene>
<dbReference type="OrthoDB" id="5874059at2759"/>
<evidence type="ECO:0000256" key="4">
    <source>
        <dbReference type="ARBA" id="ARBA00022461"/>
    </source>
</evidence>
<evidence type="ECO:0000256" key="5">
    <source>
        <dbReference type="ARBA" id="ARBA00022692"/>
    </source>
</evidence>
<comment type="caution">
    <text evidence="16">The sequence shown here is derived from an EMBL/GenBank/DDBJ whole genome shotgun (WGS) entry which is preliminary data.</text>
</comment>
<proteinExistence type="inferred from homology"/>
<protein>
    <recommendedName>
        <fullName evidence="15">Alpha/beta hydrolase fold-3 domain-containing protein</fullName>
    </recommendedName>
</protein>
<dbReference type="Gene3D" id="2.60.470.10">
    <property type="entry name" value="Acid-sensing ion channels like domains"/>
    <property type="match status" value="1"/>
</dbReference>
<evidence type="ECO:0000256" key="8">
    <source>
        <dbReference type="ARBA" id="ARBA00023065"/>
    </source>
</evidence>
<dbReference type="GO" id="GO:0015280">
    <property type="term" value="F:ligand-gated sodium channel activity"/>
    <property type="evidence" value="ECO:0007669"/>
    <property type="project" value="TreeGrafter"/>
</dbReference>
<dbReference type="EMBL" id="CAJGYM010000006">
    <property type="protein sequence ID" value="CAD6187406.1"/>
    <property type="molecule type" value="Genomic_DNA"/>
</dbReference>
<evidence type="ECO:0000256" key="12">
    <source>
        <dbReference type="ARBA" id="ARBA00023303"/>
    </source>
</evidence>
<dbReference type="Proteomes" id="UP000835052">
    <property type="component" value="Unassembled WGS sequence"/>
</dbReference>
<dbReference type="SUPFAM" id="SSF53474">
    <property type="entry name" value="alpha/beta-Hydrolases"/>
    <property type="match status" value="1"/>
</dbReference>
<keyword evidence="4 13" id="KW-0894">Sodium channel</keyword>
<reference evidence="16" key="1">
    <citation type="submission" date="2020-10" db="EMBL/GenBank/DDBJ databases">
        <authorList>
            <person name="Kikuchi T."/>
        </authorList>
    </citation>
    <scope>NUCLEOTIDE SEQUENCE</scope>
    <source>
        <strain evidence="16">NKZ352</strain>
    </source>
</reference>